<dbReference type="Proteomes" id="UP000008312">
    <property type="component" value="Unassembled WGS sequence"/>
</dbReference>
<dbReference type="InterPro" id="IPR017853">
    <property type="entry name" value="GH"/>
</dbReference>
<dbReference type="Gene3D" id="3.20.20.80">
    <property type="entry name" value="Glycosidases"/>
    <property type="match status" value="1"/>
</dbReference>
<dbReference type="EMBL" id="FN668689">
    <property type="protein sequence ID" value="CBK24845.2"/>
    <property type="molecule type" value="Genomic_DNA"/>
</dbReference>
<sequence length="586" mass="65869">MLPQPNLLRFTAKQDSGHWFYDVGGIGVGSEYYVTLTNSNEKQYQHLIQNGKEVVFAMNQWKNREPLNDYSAPAPSQRRALQASDVIYTLHIPSFTNGTNGFPRFISSHAGLGTYQSASQFVSYLANLGVTVVRIMSLEPAICFSSLIDSRCWKRRSNVYEGVQHPAYGSPEELVDLVQAIHQKGMLAMIDVDWSGLSRYSDFYDYDGSSIPTSFGPLFQATYDTYEYQSKTCKKFDLSRGSAGETIVSSALDRLATVFRFDGIYWRGLMCLRLDSSNCERGTGSDNAINTQYLREVVSQFSSSISFFVGEDNDNIYSLAGSSVQNIVDSVETDGFGFAAKRDLSIMNGLRSILLTETIVMRDLIDFLQDTSKLATTNIISLETAETANEERLINTCLTLEQGNYTFAYKRLLLAQFMIVSTPGILNFFQGSEYLEDDNFADLPRPLQIAEKVGDGGEQLTGVNAGFFKATRKMLQIRLQYALYNIVKPNIYFFGKEHSVLAYLRETTSESLVVILNLSSKDYAEKQWECEGRGVMCRVMVDFPFSSANVKWTDLFTTDNPEDHFYEWCGMVSIGPFGVKVMHIAK</sequence>
<name>D8M9V6_BLAHO</name>
<evidence type="ECO:0000313" key="1">
    <source>
        <dbReference type="EMBL" id="CBK24845.2"/>
    </source>
</evidence>
<gene>
    <name evidence="1" type="ORF">GSBLH_T00006831001</name>
</gene>
<dbReference type="RefSeq" id="XP_012898893.1">
    <property type="nucleotide sequence ID" value="XM_013043439.1"/>
</dbReference>
<reference evidence="1" key="1">
    <citation type="submission" date="2010-02" db="EMBL/GenBank/DDBJ databases">
        <title>Sequencing and annotation of the Blastocystis hominis genome.</title>
        <authorList>
            <person name="Wincker P."/>
        </authorList>
    </citation>
    <scope>NUCLEOTIDE SEQUENCE</scope>
    <source>
        <strain evidence="1">Singapore isolate B</strain>
    </source>
</reference>
<organism evidence="1">
    <name type="scientific">Blastocystis hominis</name>
    <dbReference type="NCBI Taxonomy" id="12968"/>
    <lineage>
        <taxon>Eukaryota</taxon>
        <taxon>Sar</taxon>
        <taxon>Stramenopiles</taxon>
        <taxon>Bigyra</taxon>
        <taxon>Opalozoa</taxon>
        <taxon>Opalinata</taxon>
        <taxon>Blastocystidae</taxon>
        <taxon>Blastocystis</taxon>
    </lineage>
</organism>
<evidence type="ECO:0000313" key="2">
    <source>
        <dbReference type="Proteomes" id="UP000008312"/>
    </source>
</evidence>
<dbReference type="SUPFAM" id="SSF51445">
    <property type="entry name" value="(Trans)glycosidases"/>
    <property type="match status" value="1"/>
</dbReference>
<accession>D8M9V6</accession>
<dbReference type="PANTHER" id="PTHR10357">
    <property type="entry name" value="ALPHA-AMYLASE FAMILY MEMBER"/>
    <property type="match status" value="1"/>
</dbReference>
<evidence type="ECO:0008006" key="3">
    <source>
        <dbReference type="Google" id="ProtNLM"/>
    </source>
</evidence>
<proteinExistence type="predicted"/>
<dbReference type="OrthoDB" id="204980at2759"/>
<dbReference type="AlphaFoldDB" id="D8M9V6"/>
<dbReference type="GeneID" id="24922955"/>
<keyword evidence="2" id="KW-1185">Reference proteome</keyword>
<dbReference type="InParanoid" id="D8M9V6"/>
<protein>
    <recommendedName>
        <fullName evidence="3">Glycosyl hydrolase family 13 catalytic domain-containing protein</fullName>
    </recommendedName>
</protein>